<dbReference type="EMBL" id="CP021748">
    <property type="protein sequence ID" value="ARX87910.1"/>
    <property type="molecule type" value="Genomic_DNA"/>
</dbReference>
<proteinExistence type="predicted"/>
<dbReference type="OrthoDB" id="4125136at2"/>
<dbReference type="KEGG" id="salf:SMD44_07395"/>
<evidence type="ECO:0000313" key="1">
    <source>
        <dbReference type="EMBL" id="ARX87910.1"/>
    </source>
</evidence>
<sequence length="181" mass="20932">MTEIDWAYVASIADKVARSTAASWPIVEKDDVKQEILLHAYERRPLIEQNYTEEFLWKFCRTAARQYASRERDARDVEDDRYYYTPSEARAVLETFVYTDEELSGSLGQQDDLLKCRITDNVVSARLDATKAILRLPKATQEVLMRRYVYGLPAANDAERKAGNRAVDALARQMNRDTRSR</sequence>
<dbReference type="AlphaFoldDB" id="A0A1Z1WNG2"/>
<dbReference type="RefSeq" id="WP_087886638.1">
    <property type="nucleotide sequence ID" value="NZ_CP021748.1"/>
</dbReference>
<name>A0A1Z1WNG2_9ACTN</name>
<accession>A0A1Z1WNG2</accession>
<reference evidence="1 2" key="1">
    <citation type="submission" date="2017-05" db="EMBL/GenBank/DDBJ databases">
        <title>Streptomyces alboflavus Genome sequencing and assembly.</title>
        <authorList>
            <person name="Wang Y."/>
            <person name="Du B."/>
            <person name="Ding Y."/>
            <person name="Liu H."/>
            <person name="Hou Q."/>
            <person name="Liu K."/>
            <person name="Wang C."/>
            <person name="Yao L."/>
        </authorList>
    </citation>
    <scope>NUCLEOTIDE SEQUENCE [LARGE SCALE GENOMIC DNA]</scope>
    <source>
        <strain evidence="1 2">MDJK44</strain>
    </source>
</reference>
<protein>
    <submittedName>
        <fullName evidence="1">Uncharacterized protein</fullName>
    </submittedName>
</protein>
<keyword evidence="2" id="KW-1185">Reference proteome</keyword>
<evidence type="ECO:0000313" key="2">
    <source>
        <dbReference type="Proteomes" id="UP000195880"/>
    </source>
</evidence>
<gene>
    <name evidence="1" type="ORF">SMD44_07395</name>
</gene>
<dbReference type="Proteomes" id="UP000195880">
    <property type="component" value="Chromosome"/>
</dbReference>
<organism evidence="1 2">
    <name type="scientific">Streptomyces alboflavus</name>
    <dbReference type="NCBI Taxonomy" id="67267"/>
    <lineage>
        <taxon>Bacteria</taxon>
        <taxon>Bacillati</taxon>
        <taxon>Actinomycetota</taxon>
        <taxon>Actinomycetes</taxon>
        <taxon>Kitasatosporales</taxon>
        <taxon>Streptomycetaceae</taxon>
        <taxon>Streptomyces</taxon>
    </lineage>
</organism>